<evidence type="ECO:0000259" key="17">
    <source>
        <dbReference type="PROSITE" id="PS50835"/>
    </source>
</evidence>
<dbReference type="SMART" id="SM00409">
    <property type="entry name" value="IG"/>
    <property type="match status" value="1"/>
</dbReference>
<dbReference type="FunFam" id="2.60.40.10:FF:001514">
    <property type="entry name" value="CD8 alpha chain"/>
    <property type="match status" value="1"/>
</dbReference>
<dbReference type="PANTHER" id="PTHR10441:SF2">
    <property type="entry name" value="T-CELL SURFACE GLYCOPROTEIN CD8 ALPHA CHAIN"/>
    <property type="match status" value="1"/>
</dbReference>
<sequence>MGQGRRGHKAVVRGKQLWRSWEMAAAPRRHLKGCSEGQHPTQEPGALNAESPGTPAQHPSMLDAEALPPHSPSQPGCLPATHRSAGEEPCPKAPGAHPQQHLSTHGQLLPTGCTGAQGQRNTMEARFLNRNMKHPQEGQPLELECMPFNIDNGVSWIRQDKDGKLHFIVYISPLSRTAFPRNERTSSQFEGSKQGSSFRLVVKNFRAQDQGTYFCIANINQMLYFSSGQPAFFPATTTAAPTTAAATTQSSHVNKDICMPSSEPGTSSENILNLYCEIFIWAPLAGVCLVLLVALIVTIVLCQSKSHPDTLQRFLEPHTTEYSPFLQGNGLSAYCPHATIAYPGHREC</sequence>
<keyword evidence="13" id="KW-0449">Lipoprotein</keyword>
<dbReference type="PANTHER" id="PTHR10441">
    <property type="entry name" value="CD8 ALPHA CHAIN"/>
    <property type="match status" value="1"/>
</dbReference>
<evidence type="ECO:0000313" key="18">
    <source>
        <dbReference type="Ensembl" id="ENSGALP00010023912.1"/>
    </source>
</evidence>
<dbReference type="PROSITE" id="PS50835">
    <property type="entry name" value="IG_LIKE"/>
    <property type="match status" value="1"/>
</dbReference>
<evidence type="ECO:0000256" key="15">
    <source>
        <dbReference type="SAM" id="MobiDB-lite"/>
    </source>
</evidence>
<keyword evidence="19" id="KW-1185">Reference proteome</keyword>
<keyword evidence="14" id="KW-0393">Immunoglobulin domain</keyword>
<dbReference type="GO" id="GO:0045065">
    <property type="term" value="P:cytotoxic T cell differentiation"/>
    <property type="evidence" value="ECO:0000318"/>
    <property type="project" value="GO_Central"/>
</dbReference>
<evidence type="ECO:0000256" key="7">
    <source>
        <dbReference type="ARBA" id="ARBA00022989"/>
    </source>
</evidence>
<keyword evidence="5" id="KW-0732">Signal</keyword>
<dbReference type="Ensembl" id="ENSGALT00010040948.1">
    <property type="protein sequence ID" value="ENSGALP00010023912.1"/>
    <property type="gene ID" value="ENSGALG00010016963.1"/>
</dbReference>
<dbReference type="Proteomes" id="UP000000539">
    <property type="component" value="Chromosome 4"/>
</dbReference>
<comment type="subcellular location">
    <subcellularLocation>
        <location evidence="1">Cell membrane</location>
        <topology evidence="1">Single-pass type I membrane protein</topology>
    </subcellularLocation>
</comment>
<evidence type="ECO:0000256" key="11">
    <source>
        <dbReference type="ARBA" id="ARBA00023157"/>
    </source>
</evidence>
<keyword evidence="8" id="KW-1064">Adaptive immunity</keyword>
<feature type="transmembrane region" description="Helical" evidence="16">
    <location>
        <begin position="278"/>
        <end position="302"/>
    </location>
</feature>
<keyword evidence="6" id="KW-0391">Immunity</keyword>
<keyword evidence="10" id="KW-0564">Palmitate</keyword>
<feature type="region of interest" description="Disordered" evidence="15">
    <location>
        <begin position="32"/>
        <end position="117"/>
    </location>
</feature>
<reference evidence="18" key="2">
    <citation type="submission" date="2025-08" db="UniProtKB">
        <authorList>
            <consortium name="Ensembl"/>
        </authorList>
    </citation>
    <scope>IDENTIFICATION</scope>
    <source>
        <strain evidence="18">broiler</strain>
    </source>
</reference>
<dbReference type="Pfam" id="PF07686">
    <property type="entry name" value="V-set"/>
    <property type="match status" value="1"/>
</dbReference>
<reference evidence="18" key="3">
    <citation type="submission" date="2025-09" db="UniProtKB">
        <authorList>
            <consortium name="Ensembl"/>
        </authorList>
    </citation>
    <scope>IDENTIFICATION</scope>
    <source>
        <strain evidence="18">broiler</strain>
    </source>
</reference>
<dbReference type="InterPro" id="IPR013106">
    <property type="entry name" value="Ig_V-set"/>
</dbReference>
<evidence type="ECO:0000256" key="6">
    <source>
        <dbReference type="ARBA" id="ARBA00022859"/>
    </source>
</evidence>
<evidence type="ECO:0000256" key="5">
    <source>
        <dbReference type="ARBA" id="ARBA00022729"/>
    </source>
</evidence>
<name>A0A8V0YYQ8_CHICK</name>
<evidence type="ECO:0000256" key="14">
    <source>
        <dbReference type="ARBA" id="ARBA00023319"/>
    </source>
</evidence>
<dbReference type="GeneTree" id="ENSGT00940000156588"/>
<dbReference type="InterPro" id="IPR013783">
    <property type="entry name" value="Ig-like_fold"/>
</dbReference>
<dbReference type="CDD" id="cd05720">
    <property type="entry name" value="IgV_CD8_alpha"/>
    <property type="match status" value="1"/>
</dbReference>
<organism evidence="18 19">
    <name type="scientific">Gallus gallus</name>
    <name type="common">Chicken</name>
    <dbReference type="NCBI Taxonomy" id="9031"/>
    <lineage>
        <taxon>Eukaryota</taxon>
        <taxon>Metazoa</taxon>
        <taxon>Chordata</taxon>
        <taxon>Craniata</taxon>
        <taxon>Vertebrata</taxon>
        <taxon>Euteleostomi</taxon>
        <taxon>Archelosauria</taxon>
        <taxon>Archosauria</taxon>
        <taxon>Dinosauria</taxon>
        <taxon>Saurischia</taxon>
        <taxon>Theropoda</taxon>
        <taxon>Coelurosauria</taxon>
        <taxon>Aves</taxon>
        <taxon>Neognathae</taxon>
        <taxon>Galloanserae</taxon>
        <taxon>Galliformes</taxon>
        <taxon>Phasianidae</taxon>
        <taxon>Phasianinae</taxon>
        <taxon>Gallus</taxon>
    </lineage>
</organism>
<dbReference type="OrthoDB" id="9118873at2759"/>
<keyword evidence="4 16" id="KW-0812">Transmembrane</keyword>
<dbReference type="Gene3D" id="2.60.40.10">
    <property type="entry name" value="Immunoglobulins"/>
    <property type="match status" value="1"/>
</dbReference>
<accession>A0A8V0YYQ8</accession>
<dbReference type="GO" id="GO:0002456">
    <property type="term" value="P:T cell mediated immunity"/>
    <property type="evidence" value="ECO:0000318"/>
    <property type="project" value="GO_Central"/>
</dbReference>
<dbReference type="InterPro" id="IPR003599">
    <property type="entry name" value="Ig_sub"/>
</dbReference>
<dbReference type="FunCoup" id="A0A8V0YYQ8">
    <property type="interactions" value="285"/>
</dbReference>
<evidence type="ECO:0000256" key="1">
    <source>
        <dbReference type="ARBA" id="ARBA00004251"/>
    </source>
</evidence>
<keyword evidence="12" id="KW-0325">Glycoprotein</keyword>
<keyword evidence="9 16" id="KW-0472">Membrane</keyword>
<dbReference type="InterPro" id="IPR015468">
    <property type="entry name" value="CD8_asu"/>
</dbReference>
<evidence type="ECO:0000313" key="19">
    <source>
        <dbReference type="Proteomes" id="UP000000539"/>
    </source>
</evidence>
<keyword evidence="3" id="KW-1003">Cell membrane</keyword>
<dbReference type="InterPro" id="IPR007110">
    <property type="entry name" value="Ig-like_dom"/>
</dbReference>
<keyword evidence="7 16" id="KW-1133">Transmembrane helix</keyword>
<protein>
    <recommendedName>
        <fullName evidence="2">T-cell surface glycoprotein CD8 alpha chain</fullName>
    </recommendedName>
</protein>
<evidence type="ECO:0000256" key="16">
    <source>
        <dbReference type="SAM" id="Phobius"/>
    </source>
</evidence>
<evidence type="ECO:0000256" key="3">
    <source>
        <dbReference type="ARBA" id="ARBA00022475"/>
    </source>
</evidence>
<feature type="domain" description="Ig-like" evidence="17">
    <location>
        <begin position="137"/>
        <end position="226"/>
    </location>
</feature>
<evidence type="ECO:0000256" key="9">
    <source>
        <dbReference type="ARBA" id="ARBA00023136"/>
    </source>
</evidence>
<evidence type="ECO:0000256" key="4">
    <source>
        <dbReference type="ARBA" id="ARBA00022692"/>
    </source>
</evidence>
<evidence type="ECO:0000256" key="2">
    <source>
        <dbReference type="ARBA" id="ARBA00021525"/>
    </source>
</evidence>
<evidence type="ECO:0000256" key="8">
    <source>
        <dbReference type="ARBA" id="ARBA00023130"/>
    </source>
</evidence>
<dbReference type="GO" id="GO:0007166">
    <property type="term" value="P:cell surface receptor signaling pathway"/>
    <property type="evidence" value="ECO:0000318"/>
    <property type="project" value="GO_Central"/>
</dbReference>
<evidence type="ECO:0000256" key="12">
    <source>
        <dbReference type="ARBA" id="ARBA00023180"/>
    </source>
</evidence>
<dbReference type="GO" id="GO:0009897">
    <property type="term" value="C:external side of plasma membrane"/>
    <property type="evidence" value="ECO:0000318"/>
    <property type="project" value="GO_Central"/>
</dbReference>
<proteinExistence type="predicted"/>
<dbReference type="SMART" id="SM00406">
    <property type="entry name" value="IGv"/>
    <property type="match status" value="1"/>
</dbReference>
<gene>
    <name evidence="18" type="primary">CD8A</name>
</gene>
<evidence type="ECO:0000256" key="10">
    <source>
        <dbReference type="ARBA" id="ARBA00023139"/>
    </source>
</evidence>
<dbReference type="SUPFAM" id="SSF48726">
    <property type="entry name" value="Immunoglobulin"/>
    <property type="match status" value="1"/>
</dbReference>
<keyword evidence="11" id="KW-1015">Disulfide bond</keyword>
<dbReference type="InterPro" id="IPR036179">
    <property type="entry name" value="Ig-like_dom_sf"/>
</dbReference>
<dbReference type="AlphaFoldDB" id="A0A8V0YYQ8"/>
<reference evidence="18" key="1">
    <citation type="submission" date="2020-11" db="EMBL/GenBank/DDBJ databases">
        <title>Gallus gallus (Chicken) genome, bGalGal1, GRCg7b, maternal haplotype autosomes + Z &amp; W.</title>
        <authorList>
            <person name="Warren W."/>
            <person name="Formenti G."/>
            <person name="Fedrigo O."/>
            <person name="Haase B."/>
            <person name="Mountcastle J."/>
            <person name="Balacco J."/>
            <person name="Tracey A."/>
            <person name="Schneider V."/>
            <person name="Okimoto R."/>
            <person name="Cheng H."/>
            <person name="Hawken R."/>
            <person name="Howe K."/>
            <person name="Jarvis E.D."/>
        </authorList>
    </citation>
    <scope>NUCLEOTIDE SEQUENCE [LARGE SCALE GENOMIC DNA]</scope>
    <source>
        <strain evidence="18">Broiler</strain>
    </source>
</reference>
<evidence type="ECO:0000256" key="13">
    <source>
        <dbReference type="ARBA" id="ARBA00023288"/>
    </source>
</evidence>